<gene>
    <name evidence="1" type="ORF">FPZ24_06925</name>
</gene>
<evidence type="ECO:0000313" key="2">
    <source>
        <dbReference type="Proteomes" id="UP000315673"/>
    </source>
</evidence>
<accession>A0A5B8LGN2</accession>
<dbReference type="RefSeq" id="WP_146570482.1">
    <property type="nucleotide sequence ID" value="NZ_CP042306.1"/>
</dbReference>
<organism evidence="1 2">
    <name type="scientific">Sphingomonas panacisoli</name>
    <dbReference type="NCBI Taxonomy" id="1813879"/>
    <lineage>
        <taxon>Bacteria</taxon>
        <taxon>Pseudomonadati</taxon>
        <taxon>Pseudomonadota</taxon>
        <taxon>Alphaproteobacteria</taxon>
        <taxon>Sphingomonadales</taxon>
        <taxon>Sphingomonadaceae</taxon>
        <taxon>Sphingomonas</taxon>
    </lineage>
</organism>
<protein>
    <submittedName>
        <fullName evidence="1">Uncharacterized protein</fullName>
    </submittedName>
</protein>
<dbReference type="EMBL" id="CP042306">
    <property type="protein sequence ID" value="QDZ07243.1"/>
    <property type="molecule type" value="Genomic_DNA"/>
</dbReference>
<name>A0A5B8LGN2_9SPHN</name>
<dbReference type="AlphaFoldDB" id="A0A5B8LGN2"/>
<dbReference type="Proteomes" id="UP000315673">
    <property type="component" value="Chromosome"/>
</dbReference>
<keyword evidence="2" id="KW-1185">Reference proteome</keyword>
<reference evidence="1 2" key="1">
    <citation type="submission" date="2019-07" db="EMBL/GenBank/DDBJ databases">
        <title>Full genome sequence of Sphingomonas sp. 4R-6-7(HKS19).</title>
        <authorList>
            <person name="Im W.-T."/>
        </authorList>
    </citation>
    <scope>NUCLEOTIDE SEQUENCE [LARGE SCALE GENOMIC DNA]</scope>
    <source>
        <strain evidence="1 2">HKS19</strain>
    </source>
</reference>
<evidence type="ECO:0000313" key="1">
    <source>
        <dbReference type="EMBL" id="QDZ07243.1"/>
    </source>
</evidence>
<dbReference type="KEGG" id="spai:FPZ24_06925"/>
<proteinExistence type="predicted"/>
<sequence length="101" mass="11634">MAAAVRHIRRQRLHQLVRFEPLAGFVQQDDLRQRRPRIAARRSHERVDRAMRERQLAAHLHQLRQPLPLRAERGARVQQPCDGAVRGGTILAAERGLEVGK</sequence>